<feature type="binding site" evidence="7">
    <location>
        <position position="138"/>
    </location>
    <ligand>
        <name>glyoxylate</name>
        <dbReference type="ChEBI" id="CHEBI:36655"/>
    </ligand>
</feature>
<dbReference type="AlphaFoldDB" id="A0A4V2P986"/>
<dbReference type="PIRSF" id="PIRSF000138">
    <property type="entry name" value="Al-hdrx_acd_dh"/>
    <property type="match status" value="1"/>
</dbReference>
<evidence type="ECO:0000256" key="3">
    <source>
        <dbReference type="ARBA" id="ARBA00022643"/>
    </source>
</evidence>
<proteinExistence type="inferred from homology"/>
<dbReference type="FunFam" id="3.20.20.70:FF:000029">
    <property type="entry name" value="L-lactate dehydrogenase"/>
    <property type="match status" value="1"/>
</dbReference>
<dbReference type="RefSeq" id="WP_243651440.1">
    <property type="nucleotide sequence ID" value="NZ_BAAAFU010000008.1"/>
</dbReference>
<feature type="binding site" evidence="7">
    <location>
        <position position="237"/>
    </location>
    <ligand>
        <name>FMN</name>
        <dbReference type="ChEBI" id="CHEBI:58210"/>
    </ligand>
</feature>
<dbReference type="InterPro" id="IPR037396">
    <property type="entry name" value="FMN_HAD"/>
</dbReference>
<keyword evidence="10" id="KW-1185">Reference proteome</keyword>
<reference evidence="9 10" key="1">
    <citation type="submission" date="2019-03" db="EMBL/GenBank/DDBJ databases">
        <title>Genomic Encyclopedia of Type Strains, Phase IV (KMG-IV): sequencing the most valuable type-strain genomes for metagenomic binning, comparative biology and taxonomic classification.</title>
        <authorList>
            <person name="Goeker M."/>
        </authorList>
    </citation>
    <scope>NUCLEOTIDE SEQUENCE [LARGE SCALE GENOMIC DNA]</scope>
    <source>
        <strain evidence="9 10">DSM 24830</strain>
    </source>
</reference>
<dbReference type="CDD" id="cd02809">
    <property type="entry name" value="alpha_hydroxyacid_oxid_FMN"/>
    <property type="match status" value="1"/>
</dbReference>
<accession>A0A4V2P986</accession>
<comment type="cofactor">
    <cofactor evidence="1">
        <name>FMN</name>
        <dbReference type="ChEBI" id="CHEBI:58210"/>
    </cofactor>
</comment>
<feature type="binding site" evidence="7">
    <location>
        <position position="261"/>
    </location>
    <ligand>
        <name>glyoxylate</name>
        <dbReference type="ChEBI" id="CHEBI:36655"/>
    </ligand>
</feature>
<name>A0A4V2P986_9GAMM</name>
<keyword evidence="9" id="KW-0413">Isomerase</keyword>
<dbReference type="GO" id="GO:0016853">
    <property type="term" value="F:isomerase activity"/>
    <property type="evidence" value="ECO:0007669"/>
    <property type="project" value="UniProtKB-KW"/>
</dbReference>
<protein>
    <submittedName>
        <fullName evidence="9">Isopentenyl diphosphate isomerase/L-lactate dehydrogenase-like FMN-dependent dehydrogenase</fullName>
    </submittedName>
</protein>
<dbReference type="GO" id="GO:0016614">
    <property type="term" value="F:oxidoreductase activity, acting on CH-OH group of donors"/>
    <property type="evidence" value="ECO:0007669"/>
    <property type="project" value="UniProtKB-ARBA"/>
</dbReference>
<evidence type="ECO:0000259" key="8">
    <source>
        <dbReference type="PROSITE" id="PS51349"/>
    </source>
</evidence>
<gene>
    <name evidence="9" type="ORF">EV695_0553</name>
</gene>
<sequence>MKKKLESIPATLVSVQDYESLFADFIPHPVYEYIAGGSADDISLKNNRNAFDSILLNRRVLADFSAASTRTEVLGKTVKYPIMLAPVAHQKLVHPKGEIATAEAANVLDLGFIGSTLSSVPMEDVADALQGEKWFQLYFQESRDATLSLIQRAENAGYSAIVVTVDAAINGLRNRVQRAGFTLPAGMEANLVNYQCPPLKSIEADQSIILNGIMRDSPTWRDIQWIQSQTSLPVILKGITNCEDAKIAKELGVAGIVVSNHGGRTLDSVPAAIDVLADIRATVGDDLTLLFDSGIRRGSDIFKALALGADSVLIGRPQLYGLSIAGALGVAHILKLLIEEFEVTMALMGCATIDQITQDTLYSKQSI</sequence>
<feature type="binding site" evidence="7">
    <location>
        <begin position="86"/>
        <end position="88"/>
    </location>
    <ligand>
        <name>FMN</name>
        <dbReference type="ChEBI" id="CHEBI:58210"/>
    </ligand>
</feature>
<dbReference type="SUPFAM" id="SSF51395">
    <property type="entry name" value="FMN-linked oxidoreductases"/>
    <property type="match status" value="1"/>
</dbReference>
<dbReference type="PANTHER" id="PTHR10578">
    <property type="entry name" value="S -2-HYDROXY-ACID OXIDASE-RELATED"/>
    <property type="match status" value="1"/>
</dbReference>
<dbReference type="InterPro" id="IPR013785">
    <property type="entry name" value="Aldolase_TIM"/>
</dbReference>
<dbReference type="EMBL" id="SMFQ01000002">
    <property type="protein sequence ID" value="TCJ88695.1"/>
    <property type="molecule type" value="Genomic_DNA"/>
</dbReference>
<evidence type="ECO:0000313" key="9">
    <source>
        <dbReference type="EMBL" id="TCJ88695.1"/>
    </source>
</evidence>
<keyword evidence="4" id="KW-0560">Oxidoreductase</keyword>
<evidence type="ECO:0000256" key="6">
    <source>
        <dbReference type="PIRSR" id="PIRSR000138-1"/>
    </source>
</evidence>
<dbReference type="Pfam" id="PF01070">
    <property type="entry name" value="FMN_dh"/>
    <property type="match status" value="1"/>
</dbReference>
<comment type="similarity">
    <text evidence="5">Belongs to the FMN-dependent alpha-hydroxy acid dehydrogenase family.</text>
</comment>
<feature type="binding site" evidence="7">
    <location>
        <position position="115"/>
    </location>
    <ligand>
        <name>FMN</name>
        <dbReference type="ChEBI" id="CHEBI:58210"/>
    </ligand>
</feature>
<feature type="binding site" evidence="7">
    <location>
        <position position="173"/>
    </location>
    <ligand>
        <name>glyoxylate</name>
        <dbReference type="ChEBI" id="CHEBI:36655"/>
    </ligand>
</feature>
<evidence type="ECO:0000313" key="10">
    <source>
        <dbReference type="Proteomes" id="UP000294887"/>
    </source>
</evidence>
<feature type="binding site" evidence="7">
    <location>
        <begin position="292"/>
        <end position="296"/>
    </location>
    <ligand>
        <name>FMN</name>
        <dbReference type="ChEBI" id="CHEBI:58210"/>
    </ligand>
</feature>
<dbReference type="InterPro" id="IPR012133">
    <property type="entry name" value="Alpha-hydoxy_acid_DH_FMN"/>
</dbReference>
<feature type="binding site" evidence="7">
    <location>
        <position position="33"/>
    </location>
    <ligand>
        <name>glyoxylate</name>
        <dbReference type="ChEBI" id="CHEBI:36655"/>
    </ligand>
</feature>
<evidence type="ECO:0000256" key="1">
    <source>
        <dbReference type="ARBA" id="ARBA00001917"/>
    </source>
</evidence>
<evidence type="ECO:0000256" key="5">
    <source>
        <dbReference type="ARBA" id="ARBA00024042"/>
    </source>
</evidence>
<comment type="caution">
    <text evidence="9">The sequence shown here is derived from an EMBL/GenBank/DDBJ whole genome shotgun (WGS) entry which is preliminary data.</text>
</comment>
<dbReference type="PANTHER" id="PTHR10578:SF107">
    <property type="entry name" value="2-HYDROXYACID OXIDASE 1"/>
    <property type="match status" value="1"/>
</dbReference>
<dbReference type="PROSITE" id="PS51349">
    <property type="entry name" value="FMN_HYDROXY_ACID_DH_2"/>
    <property type="match status" value="1"/>
</dbReference>
<keyword evidence="3 7" id="KW-0288">FMN</keyword>
<keyword evidence="2 7" id="KW-0285">Flavoprotein</keyword>
<dbReference type="Proteomes" id="UP000294887">
    <property type="component" value="Unassembled WGS sequence"/>
</dbReference>
<evidence type="ECO:0000256" key="4">
    <source>
        <dbReference type="ARBA" id="ARBA00023002"/>
    </source>
</evidence>
<feature type="binding site" evidence="7">
    <location>
        <position position="164"/>
    </location>
    <ligand>
        <name>FMN</name>
        <dbReference type="ChEBI" id="CHEBI:58210"/>
    </ligand>
</feature>
<feature type="active site" description="Proton acceptor" evidence="6">
    <location>
        <position position="261"/>
    </location>
</feature>
<feature type="binding site" evidence="7">
    <location>
        <position position="136"/>
    </location>
    <ligand>
        <name>FMN</name>
        <dbReference type="ChEBI" id="CHEBI:58210"/>
    </ligand>
</feature>
<dbReference type="InterPro" id="IPR000262">
    <property type="entry name" value="FMN-dep_DH"/>
</dbReference>
<feature type="binding site" evidence="7">
    <location>
        <position position="264"/>
    </location>
    <ligand>
        <name>glyoxylate</name>
        <dbReference type="ChEBI" id="CHEBI:36655"/>
    </ligand>
</feature>
<feature type="binding site" evidence="7">
    <location>
        <begin position="315"/>
        <end position="316"/>
    </location>
    <ligand>
        <name>FMN</name>
        <dbReference type="ChEBI" id="CHEBI:58210"/>
    </ligand>
</feature>
<organism evidence="9 10">
    <name type="scientific">Cocleimonas flava</name>
    <dbReference type="NCBI Taxonomy" id="634765"/>
    <lineage>
        <taxon>Bacteria</taxon>
        <taxon>Pseudomonadati</taxon>
        <taxon>Pseudomonadota</taxon>
        <taxon>Gammaproteobacteria</taxon>
        <taxon>Thiotrichales</taxon>
        <taxon>Thiotrichaceae</taxon>
        <taxon>Cocleimonas</taxon>
    </lineage>
</organism>
<dbReference type="Gene3D" id="3.20.20.70">
    <property type="entry name" value="Aldolase class I"/>
    <property type="match status" value="1"/>
</dbReference>
<evidence type="ECO:0000256" key="2">
    <source>
        <dbReference type="ARBA" id="ARBA00022630"/>
    </source>
</evidence>
<feature type="binding site" evidence="7">
    <location>
        <position position="259"/>
    </location>
    <ligand>
        <name>FMN</name>
        <dbReference type="ChEBI" id="CHEBI:58210"/>
    </ligand>
</feature>
<feature type="domain" description="FMN hydroxy acid dehydrogenase" evidence="8">
    <location>
        <begin position="7"/>
        <end position="366"/>
    </location>
</feature>
<evidence type="ECO:0000256" key="7">
    <source>
        <dbReference type="PIRSR" id="PIRSR000138-2"/>
    </source>
</evidence>
<dbReference type="GO" id="GO:0010181">
    <property type="term" value="F:FMN binding"/>
    <property type="evidence" value="ECO:0007669"/>
    <property type="project" value="InterPro"/>
</dbReference>